<protein>
    <submittedName>
        <fullName evidence="2">Flavodoxin</fullName>
    </submittedName>
</protein>
<dbReference type="GO" id="GO:0010181">
    <property type="term" value="F:FMN binding"/>
    <property type="evidence" value="ECO:0007669"/>
    <property type="project" value="InterPro"/>
</dbReference>
<dbReference type="PANTHER" id="PTHR39201">
    <property type="entry name" value="EXPORTED PROTEIN-RELATED"/>
    <property type="match status" value="1"/>
</dbReference>
<name>A0A162JD49_9FUSO</name>
<dbReference type="PANTHER" id="PTHR39201:SF1">
    <property type="entry name" value="FLAVODOXIN-LIKE DOMAIN-CONTAINING PROTEIN"/>
    <property type="match status" value="1"/>
</dbReference>
<evidence type="ECO:0000313" key="2">
    <source>
        <dbReference type="EMBL" id="KYL05564.1"/>
    </source>
</evidence>
<dbReference type="InterPro" id="IPR029039">
    <property type="entry name" value="Flavoprotein-like_sf"/>
</dbReference>
<comment type="caution">
    <text evidence="2">The sequence shown here is derived from an EMBL/GenBank/DDBJ whole genome shotgun (WGS) entry which is preliminary data.</text>
</comment>
<dbReference type="Proteomes" id="UP000075816">
    <property type="component" value="Unassembled WGS sequence"/>
</dbReference>
<dbReference type="EMBL" id="LVEA01000001">
    <property type="protein sequence ID" value="KYL05564.1"/>
    <property type="molecule type" value="Genomic_DNA"/>
</dbReference>
<proteinExistence type="predicted"/>
<organism evidence="2 3">
    <name type="scientific">Fusobacterium necrophorum subsp. funduliforme</name>
    <dbReference type="NCBI Taxonomy" id="143387"/>
    <lineage>
        <taxon>Bacteria</taxon>
        <taxon>Fusobacteriati</taxon>
        <taxon>Fusobacteriota</taxon>
        <taxon>Fusobacteriia</taxon>
        <taxon>Fusobacteriales</taxon>
        <taxon>Fusobacteriaceae</taxon>
        <taxon>Fusobacterium</taxon>
    </lineage>
</organism>
<dbReference type="InterPro" id="IPR008254">
    <property type="entry name" value="Flavodoxin/NO_synth"/>
</dbReference>
<dbReference type="Gene3D" id="3.40.50.360">
    <property type="match status" value="1"/>
</dbReference>
<evidence type="ECO:0000259" key="1">
    <source>
        <dbReference type="Pfam" id="PF12682"/>
    </source>
</evidence>
<accession>A0A162JD49</accession>
<reference evidence="2 3" key="1">
    <citation type="submission" date="2016-03" db="EMBL/GenBank/DDBJ databases">
        <title>Comparative genomics of human isolates of Fusobacterium necrophorum.</title>
        <authorList>
            <person name="Jensen A."/>
            <person name="Bank S."/>
            <person name="Andersen P.S."/>
            <person name="Kristensen L.H."/>
            <person name="Prag J."/>
        </authorList>
    </citation>
    <scope>NUCLEOTIDE SEQUENCE [LARGE SCALE GENOMIC DNA]</scope>
    <source>
        <strain evidence="2 3">LS_1264</strain>
    </source>
</reference>
<gene>
    <name evidence="2" type="ORF">A2J07_02170</name>
</gene>
<dbReference type="Pfam" id="PF12682">
    <property type="entry name" value="Flavodoxin_4"/>
    <property type="match status" value="1"/>
</dbReference>
<sequence length="199" mass="22502">MKKIYLLITTILLTIIISMTAFGTDKKTLVVYFSRAGENYSVGTVSKGSTEIVAEMIAKETGADLFEIEPVTPYPENYNETVRIARDEKRENARPKIKNKVNNLKDYDVVFLGYPIWHGDLPMAFYTFLDENNLSGKRIVLFSTHEGSGISRTDSAIRNYTKGKVVDNVLSIRGKRVQDSKAVPDVKNWIKTLRDSKTI</sequence>
<dbReference type="eggNOG" id="COG0716">
    <property type="taxonomic scope" value="Bacteria"/>
</dbReference>
<dbReference type="AlphaFoldDB" id="A0A162JD49"/>
<feature type="domain" description="Flavodoxin-like" evidence="1">
    <location>
        <begin position="46"/>
        <end position="192"/>
    </location>
</feature>
<dbReference type="SUPFAM" id="SSF52218">
    <property type="entry name" value="Flavoproteins"/>
    <property type="match status" value="1"/>
</dbReference>
<dbReference type="KEGG" id="fnf:BSQ88_05265"/>
<evidence type="ECO:0000313" key="3">
    <source>
        <dbReference type="Proteomes" id="UP000075816"/>
    </source>
</evidence>